<accession>A0A805Z097</accession>
<evidence type="ECO:0000256" key="1">
    <source>
        <dbReference type="SAM" id="MobiDB-lite"/>
    </source>
</evidence>
<dbReference type="Proteomes" id="UP000000664">
    <property type="component" value="Chromosome"/>
</dbReference>
<feature type="region of interest" description="Disordered" evidence="1">
    <location>
        <begin position="111"/>
        <end position="160"/>
    </location>
</feature>
<dbReference type="KEGG" id="lga:LGAS_0905"/>
<dbReference type="AlphaFoldDB" id="A0A805Z097"/>
<sequence>MGHLPEKIGKLEIAGNPWGGRDLEVDPNNKSGVVYLKAGYWDAEAFKERSKNNFGWGDPRQQGIINTTLMEYKAYHGTPDGYIAPGYYDDDNMFHATMTVDEWIKKNRMPSRDEMKRKMQSSIEDSEIEDKDIDSEDTNGVSSSKIENSGTFTSSSKSSKSKSSYKKLKIVNKNEIDKDKAEKHSPWIIGGLAGIVLVGAMFSSLKNFGERFLVEKDGIQDKFCLIFIN</sequence>
<evidence type="ECO:0000313" key="3">
    <source>
        <dbReference type="Proteomes" id="UP000000664"/>
    </source>
</evidence>
<reference evidence="2 3" key="1">
    <citation type="journal article" date="2006" name="Proc. Natl. Acad. Sci. U.S.A.">
        <title>Comparative genomics of the lactic acid bacteria.</title>
        <authorList>
            <person name="Makarova K."/>
            <person name="Slesarev A."/>
            <person name="Wolf Y."/>
            <person name="Sorokin A."/>
            <person name="Mirkin B."/>
            <person name="Koonin E."/>
            <person name="Pavlov A."/>
            <person name="Pavlova N."/>
            <person name="Karamychev V."/>
            <person name="Polouchine N."/>
            <person name="Shakhova V."/>
            <person name="Grigoriev I."/>
            <person name="Lou Y."/>
            <person name="Rohksar D."/>
            <person name="Lucas S."/>
            <person name="Huang K."/>
            <person name="Goodstein D.M."/>
            <person name="Hawkins T."/>
            <person name="Plengvidhya V."/>
            <person name="Welker D."/>
            <person name="Hughes J."/>
            <person name="Goh Y."/>
            <person name="Benson A."/>
            <person name="Baldwin K."/>
            <person name="Lee J.H."/>
            <person name="Diaz-Muniz I."/>
            <person name="Dosti B."/>
            <person name="Smeianov V."/>
            <person name="Wechter W."/>
            <person name="Barabote R."/>
            <person name="Lorca G."/>
            <person name="Altermann E."/>
            <person name="Barrangou R."/>
            <person name="Ganesan B."/>
            <person name="Xie Y."/>
            <person name="Rawsthorne H."/>
            <person name="Tamir D."/>
            <person name="Parker C."/>
            <person name="Breidt F."/>
            <person name="Broadbent J."/>
            <person name="Hutkins R."/>
            <person name="O'Sullivan D."/>
            <person name="Steele J."/>
            <person name="Unlu G."/>
            <person name="Saier M."/>
            <person name="Klaenhammer T."/>
            <person name="Richardson P."/>
            <person name="Kozyavkin S."/>
            <person name="Weimer B."/>
            <person name="Mills D."/>
        </authorList>
    </citation>
    <scope>NUCLEOTIDE SEQUENCE [LARGE SCALE GENOMIC DNA]</scope>
    <source>
        <strain evidence="3">ATCC 33323 / DSM 20243 / BCRC 14619 / CIP 102991 / JCM 1131 / KCTC 3163 / NCIMB 11718 / NCTC 13722 / AM63</strain>
    </source>
</reference>
<evidence type="ECO:0000313" key="2">
    <source>
        <dbReference type="EMBL" id="ABJ60294.1"/>
    </source>
</evidence>
<dbReference type="EMBL" id="CP000413">
    <property type="protein sequence ID" value="ABJ60294.1"/>
    <property type="molecule type" value="Genomic_DNA"/>
</dbReference>
<dbReference type="RefSeq" id="WP_003647385.1">
    <property type="nucleotide sequence ID" value="NC_008530.1"/>
</dbReference>
<name>A0A805Z097_LACGA</name>
<feature type="compositionally biased region" description="Polar residues" evidence="1">
    <location>
        <begin position="138"/>
        <end position="153"/>
    </location>
</feature>
<protein>
    <submittedName>
        <fullName evidence="2">Uncharacterized protein</fullName>
    </submittedName>
</protein>
<proteinExistence type="predicted"/>
<gene>
    <name evidence="2" type="ordered locus">LGAS_0905</name>
</gene>
<feature type="compositionally biased region" description="Acidic residues" evidence="1">
    <location>
        <begin position="124"/>
        <end position="137"/>
    </location>
</feature>
<organism evidence="2 3">
    <name type="scientific">Lactobacillus gasseri (strain ATCC 33323 / DSM 20243 / BCRC 14619 / CIP 102991 / JCM 1131 / KCTC 3163 / NCIMB 11718 / NCTC 13722 / AM63)</name>
    <dbReference type="NCBI Taxonomy" id="324831"/>
    <lineage>
        <taxon>Bacteria</taxon>
        <taxon>Bacillati</taxon>
        <taxon>Bacillota</taxon>
        <taxon>Bacilli</taxon>
        <taxon>Lactobacillales</taxon>
        <taxon>Lactobacillaceae</taxon>
        <taxon>Lactobacillus</taxon>
    </lineage>
</organism>
<dbReference type="GeneID" id="29639814"/>